<name>A0A1T4XMB8_9BACT</name>
<dbReference type="Gene3D" id="2.60.120.10">
    <property type="entry name" value="Jelly Rolls"/>
    <property type="match status" value="1"/>
</dbReference>
<organism evidence="2 3">
    <name type="scientific">Prosthecobacter debontii</name>
    <dbReference type="NCBI Taxonomy" id="48467"/>
    <lineage>
        <taxon>Bacteria</taxon>
        <taxon>Pseudomonadati</taxon>
        <taxon>Verrucomicrobiota</taxon>
        <taxon>Verrucomicrobiia</taxon>
        <taxon>Verrucomicrobiales</taxon>
        <taxon>Verrucomicrobiaceae</taxon>
        <taxon>Prosthecobacter</taxon>
    </lineage>
</organism>
<dbReference type="STRING" id="48467.SAMN02745166_01733"/>
<dbReference type="Proteomes" id="UP000190774">
    <property type="component" value="Unassembled WGS sequence"/>
</dbReference>
<dbReference type="RefSeq" id="WP_078812908.1">
    <property type="nucleotide sequence ID" value="NZ_FUYE01000004.1"/>
</dbReference>
<dbReference type="InterPro" id="IPR014710">
    <property type="entry name" value="RmlC-like_jellyroll"/>
</dbReference>
<dbReference type="OrthoDB" id="9798104at2"/>
<sequence length="152" mass="16378">MSADFSTPQLPPLGILEPLGDEDRDILSGYGEFRPVQPGQHLIEEGMAQTGLFYIISGKLHATAMRGGHKVLLGSVQSGETVGEINLLDPSAASASVTAVDFSQVWFIDSKSLEAYINEYPRPAAWLLIGVGKTIARRLRSVNEKIASFYGG</sequence>
<dbReference type="CDD" id="cd00038">
    <property type="entry name" value="CAP_ED"/>
    <property type="match status" value="1"/>
</dbReference>
<evidence type="ECO:0000259" key="1">
    <source>
        <dbReference type="PROSITE" id="PS50042"/>
    </source>
</evidence>
<dbReference type="SUPFAM" id="SSF51206">
    <property type="entry name" value="cAMP-binding domain-like"/>
    <property type="match status" value="1"/>
</dbReference>
<proteinExistence type="predicted"/>
<protein>
    <submittedName>
        <fullName evidence="2">Cyclic nucleotide-binding domain-containing protein</fullName>
    </submittedName>
</protein>
<feature type="domain" description="Cyclic nucleotide-binding" evidence="1">
    <location>
        <begin position="15"/>
        <end position="117"/>
    </location>
</feature>
<keyword evidence="3" id="KW-1185">Reference proteome</keyword>
<dbReference type="PROSITE" id="PS50042">
    <property type="entry name" value="CNMP_BINDING_3"/>
    <property type="match status" value="1"/>
</dbReference>
<evidence type="ECO:0000313" key="2">
    <source>
        <dbReference type="EMBL" id="SKA90680.1"/>
    </source>
</evidence>
<dbReference type="Pfam" id="PF00027">
    <property type="entry name" value="cNMP_binding"/>
    <property type="match status" value="1"/>
</dbReference>
<reference evidence="3" key="1">
    <citation type="submission" date="2017-02" db="EMBL/GenBank/DDBJ databases">
        <authorList>
            <person name="Varghese N."/>
            <person name="Submissions S."/>
        </authorList>
    </citation>
    <scope>NUCLEOTIDE SEQUENCE [LARGE SCALE GENOMIC DNA]</scope>
    <source>
        <strain evidence="3">ATCC 700200</strain>
    </source>
</reference>
<dbReference type="EMBL" id="FUYE01000004">
    <property type="protein sequence ID" value="SKA90680.1"/>
    <property type="molecule type" value="Genomic_DNA"/>
</dbReference>
<accession>A0A1T4XMB8</accession>
<dbReference type="InterPro" id="IPR000595">
    <property type="entry name" value="cNMP-bd_dom"/>
</dbReference>
<dbReference type="AlphaFoldDB" id="A0A1T4XMB8"/>
<gene>
    <name evidence="2" type="ORF">SAMN02745166_01733</name>
</gene>
<dbReference type="InterPro" id="IPR018490">
    <property type="entry name" value="cNMP-bd_dom_sf"/>
</dbReference>
<evidence type="ECO:0000313" key="3">
    <source>
        <dbReference type="Proteomes" id="UP000190774"/>
    </source>
</evidence>
<dbReference type="SMART" id="SM00100">
    <property type="entry name" value="cNMP"/>
    <property type="match status" value="1"/>
</dbReference>